<comment type="subcellular location">
    <subcellularLocation>
        <location evidence="1">Cell membrane</location>
        <topology evidence="1">Multi-pass membrane protein</topology>
    </subcellularLocation>
</comment>
<dbReference type="GO" id="GO:0005886">
    <property type="term" value="C:plasma membrane"/>
    <property type="evidence" value="ECO:0007669"/>
    <property type="project" value="UniProtKB-SubCell"/>
</dbReference>
<keyword evidence="11" id="KW-1185">Reference proteome</keyword>
<comment type="caution">
    <text evidence="10">The sequence shown here is derived from an EMBL/GenBank/DDBJ whole genome shotgun (WGS) entry which is preliminary data.</text>
</comment>
<feature type="transmembrane region" description="Helical" evidence="8">
    <location>
        <begin position="442"/>
        <end position="462"/>
    </location>
</feature>
<dbReference type="RefSeq" id="WP_191838681.1">
    <property type="nucleotide sequence ID" value="NZ_BAAALB010000025.1"/>
</dbReference>
<feature type="transmembrane region" description="Helical" evidence="8">
    <location>
        <begin position="169"/>
        <end position="190"/>
    </location>
</feature>
<feature type="transmembrane region" description="Helical" evidence="8">
    <location>
        <begin position="230"/>
        <end position="251"/>
    </location>
</feature>
<dbReference type="PANTHER" id="PTHR42718:SF42">
    <property type="entry name" value="EXPORT PROTEIN"/>
    <property type="match status" value="1"/>
</dbReference>
<evidence type="ECO:0000256" key="8">
    <source>
        <dbReference type="SAM" id="Phobius"/>
    </source>
</evidence>
<feature type="transmembrane region" description="Helical" evidence="8">
    <location>
        <begin position="12"/>
        <end position="29"/>
    </location>
</feature>
<dbReference type="Proteomes" id="UP000619293">
    <property type="component" value="Unassembled WGS sequence"/>
</dbReference>
<dbReference type="InterPro" id="IPR020846">
    <property type="entry name" value="MFS_dom"/>
</dbReference>
<dbReference type="PRINTS" id="PR01036">
    <property type="entry name" value="TCRTETB"/>
</dbReference>
<evidence type="ECO:0000259" key="9">
    <source>
        <dbReference type="PROSITE" id="PS50850"/>
    </source>
</evidence>
<dbReference type="Gene3D" id="1.20.1250.20">
    <property type="entry name" value="MFS general substrate transporter like domains"/>
    <property type="match status" value="1"/>
</dbReference>
<feature type="domain" description="Major facilitator superfamily (MFS) profile" evidence="9">
    <location>
        <begin position="16"/>
        <end position="465"/>
    </location>
</feature>
<dbReference type="AlphaFoldDB" id="A0A8J3K6M1"/>
<keyword evidence="2" id="KW-0813">Transport</keyword>
<dbReference type="Gene3D" id="1.20.1720.10">
    <property type="entry name" value="Multidrug resistance protein D"/>
    <property type="match status" value="1"/>
</dbReference>
<dbReference type="EMBL" id="BONG01000073">
    <property type="protein sequence ID" value="GIF93817.1"/>
    <property type="molecule type" value="Genomic_DNA"/>
</dbReference>
<dbReference type="InterPro" id="IPR004638">
    <property type="entry name" value="EmrB-like"/>
</dbReference>
<evidence type="ECO:0000256" key="7">
    <source>
        <dbReference type="SAM" id="MobiDB-lite"/>
    </source>
</evidence>
<evidence type="ECO:0000313" key="11">
    <source>
        <dbReference type="Proteomes" id="UP000619293"/>
    </source>
</evidence>
<feature type="region of interest" description="Disordered" evidence="7">
    <location>
        <begin position="472"/>
        <end position="492"/>
    </location>
</feature>
<feature type="transmembrane region" description="Helical" evidence="8">
    <location>
        <begin position="369"/>
        <end position="393"/>
    </location>
</feature>
<dbReference type="PANTHER" id="PTHR42718">
    <property type="entry name" value="MAJOR FACILITATOR SUPERFAMILY MULTIDRUG TRANSPORTER MFSC"/>
    <property type="match status" value="1"/>
</dbReference>
<evidence type="ECO:0000256" key="3">
    <source>
        <dbReference type="ARBA" id="ARBA00022475"/>
    </source>
</evidence>
<evidence type="ECO:0000256" key="5">
    <source>
        <dbReference type="ARBA" id="ARBA00022989"/>
    </source>
</evidence>
<feature type="transmembrane region" description="Helical" evidence="8">
    <location>
        <begin position="82"/>
        <end position="101"/>
    </location>
</feature>
<keyword evidence="4 8" id="KW-0812">Transmembrane</keyword>
<feature type="transmembrane region" description="Helical" evidence="8">
    <location>
        <begin position="49"/>
        <end position="70"/>
    </location>
</feature>
<feature type="transmembrane region" description="Helical" evidence="8">
    <location>
        <begin position="307"/>
        <end position="328"/>
    </location>
</feature>
<organism evidence="10 11">
    <name type="scientific">Catellatospora chokoriensis</name>
    <dbReference type="NCBI Taxonomy" id="310353"/>
    <lineage>
        <taxon>Bacteria</taxon>
        <taxon>Bacillati</taxon>
        <taxon>Actinomycetota</taxon>
        <taxon>Actinomycetes</taxon>
        <taxon>Micromonosporales</taxon>
        <taxon>Micromonosporaceae</taxon>
        <taxon>Catellatospora</taxon>
    </lineage>
</organism>
<feature type="transmembrane region" description="Helical" evidence="8">
    <location>
        <begin position="405"/>
        <end position="422"/>
    </location>
</feature>
<sequence length="492" mass="50808">METTGLRLSSAAGRGTLAAAVLASGMAFLDSTVVNVALPTLGRELGASLAQLQWVINGYTLTLAAFVLLGGALGDHLGRRRIFVTGVVWFTLASLVCGIAPNVETLIAARVVQGVGGALLAPGSLALLQSSFRESDRARAIGAWSGLAGTTTALGPFVGGVLIDQVSWRWIFLINLPLAVAVVWLSKVYVPESRNTATAHHFDVAGALLGAAALAGVTYALIAWPERGFVSLPVLGGFAVGLAAAVGFLLVERARAMAAMMPLRLFSSRVFSVLNVYTVLTYGAFGGFFFLLVIYLQTGLGYDALEAGLATLPMTLVMLLGSELSGAAATKFGPKVQLTLGPLCCAVGIMLIREITPGVSYWTGILPGVLAYGVGLTLIVAPLTASVLSAVEVRFAGVASGVNNTAARAGSLLAVAALPLVVGLSGEEYENGAALGTAFYDAGMWCAGAMVVAAALALFVCGKVHLDRPDRKVAPEQREGHLPQVLQRGRCP</sequence>
<feature type="transmembrane region" description="Helical" evidence="8">
    <location>
        <begin position="107"/>
        <end position="128"/>
    </location>
</feature>
<keyword evidence="6 8" id="KW-0472">Membrane</keyword>
<feature type="transmembrane region" description="Helical" evidence="8">
    <location>
        <begin position="202"/>
        <end position="224"/>
    </location>
</feature>
<evidence type="ECO:0000256" key="2">
    <source>
        <dbReference type="ARBA" id="ARBA00022448"/>
    </source>
</evidence>
<reference evidence="10 11" key="1">
    <citation type="submission" date="2021-01" db="EMBL/GenBank/DDBJ databases">
        <title>Whole genome shotgun sequence of Catellatospora chokoriensis NBRC 107358.</title>
        <authorList>
            <person name="Komaki H."/>
            <person name="Tamura T."/>
        </authorList>
    </citation>
    <scope>NUCLEOTIDE SEQUENCE [LARGE SCALE GENOMIC DNA]</scope>
    <source>
        <strain evidence="10 11">NBRC 107358</strain>
    </source>
</reference>
<feature type="transmembrane region" description="Helical" evidence="8">
    <location>
        <begin position="340"/>
        <end position="363"/>
    </location>
</feature>
<dbReference type="InterPro" id="IPR011701">
    <property type="entry name" value="MFS"/>
</dbReference>
<feature type="compositionally biased region" description="Basic and acidic residues" evidence="7">
    <location>
        <begin position="472"/>
        <end position="481"/>
    </location>
</feature>
<keyword evidence="5 8" id="KW-1133">Transmembrane helix</keyword>
<dbReference type="CDD" id="cd17321">
    <property type="entry name" value="MFS_MMR_MDR_like"/>
    <property type="match status" value="1"/>
</dbReference>
<keyword evidence="3" id="KW-1003">Cell membrane</keyword>
<feature type="transmembrane region" description="Helical" evidence="8">
    <location>
        <begin position="140"/>
        <end position="163"/>
    </location>
</feature>
<evidence type="ECO:0000256" key="1">
    <source>
        <dbReference type="ARBA" id="ARBA00004651"/>
    </source>
</evidence>
<dbReference type="SUPFAM" id="SSF103473">
    <property type="entry name" value="MFS general substrate transporter"/>
    <property type="match status" value="1"/>
</dbReference>
<evidence type="ECO:0000313" key="10">
    <source>
        <dbReference type="EMBL" id="GIF93817.1"/>
    </source>
</evidence>
<dbReference type="GO" id="GO:0022857">
    <property type="term" value="F:transmembrane transporter activity"/>
    <property type="evidence" value="ECO:0007669"/>
    <property type="project" value="InterPro"/>
</dbReference>
<evidence type="ECO:0000256" key="4">
    <source>
        <dbReference type="ARBA" id="ARBA00022692"/>
    </source>
</evidence>
<proteinExistence type="predicted"/>
<gene>
    <name evidence="10" type="ORF">Cch02nite_72610</name>
</gene>
<dbReference type="InterPro" id="IPR036259">
    <property type="entry name" value="MFS_trans_sf"/>
</dbReference>
<protein>
    <submittedName>
        <fullName evidence="10">MFS transporter</fullName>
    </submittedName>
</protein>
<dbReference type="PROSITE" id="PS50850">
    <property type="entry name" value="MFS"/>
    <property type="match status" value="1"/>
</dbReference>
<feature type="transmembrane region" description="Helical" evidence="8">
    <location>
        <begin position="272"/>
        <end position="295"/>
    </location>
</feature>
<dbReference type="Pfam" id="PF07690">
    <property type="entry name" value="MFS_1"/>
    <property type="match status" value="1"/>
</dbReference>
<accession>A0A8J3K6M1</accession>
<evidence type="ECO:0000256" key="6">
    <source>
        <dbReference type="ARBA" id="ARBA00023136"/>
    </source>
</evidence>
<name>A0A8J3K6M1_9ACTN</name>
<dbReference type="NCBIfam" id="TIGR00711">
    <property type="entry name" value="efflux_EmrB"/>
    <property type="match status" value="1"/>
</dbReference>